<dbReference type="RefSeq" id="WP_060932272.1">
    <property type="nucleotide sequence ID" value="NZ_KQ959849.1"/>
</dbReference>
<gene>
    <name evidence="2" type="ORF">HMPREF1866_02745</name>
</gene>
<dbReference type="STRING" id="467210.HMPREF1866_02745"/>
<feature type="transmembrane region" description="Helical" evidence="1">
    <location>
        <begin position="42"/>
        <end position="59"/>
    </location>
</feature>
<dbReference type="AlphaFoldDB" id="A0A133ZC15"/>
<dbReference type="Proteomes" id="UP000070394">
    <property type="component" value="Unassembled WGS sequence"/>
</dbReference>
<evidence type="ECO:0000256" key="1">
    <source>
        <dbReference type="SAM" id="Phobius"/>
    </source>
</evidence>
<evidence type="ECO:0000313" key="2">
    <source>
        <dbReference type="EMBL" id="KXB52986.1"/>
    </source>
</evidence>
<name>A0A133ZC15_9FIRM</name>
<dbReference type="OrthoDB" id="2062630at2"/>
<sequence>MNDTFYELLVKKNKPDSSAIIMSAINIIAIVCMLVLTLYTQFAMILVIALGFVFYYLVYPKLSVEYEYSLLNADLTVDAVYNKTKRKNILTMDIKTLETAFPTSSPKMNGQRNGKRIDCSTGDMTSSYCLIFPNNGENILLFITPDTHMLDMLKRVSPRAFM</sequence>
<reference evidence="3" key="1">
    <citation type="submission" date="2016-01" db="EMBL/GenBank/DDBJ databases">
        <authorList>
            <person name="Mitreva M."/>
            <person name="Pepin K.H."/>
            <person name="Mihindukulasuriya K.A."/>
            <person name="Fulton R."/>
            <person name="Fronick C."/>
            <person name="O'Laughlin M."/>
            <person name="Miner T."/>
            <person name="Herter B."/>
            <person name="Rosa B.A."/>
            <person name="Cordes M."/>
            <person name="Tomlinson C."/>
            <person name="Wollam A."/>
            <person name="Palsikar V.B."/>
            <person name="Mardis E.R."/>
            <person name="Wilson R.K."/>
        </authorList>
    </citation>
    <scope>NUCLEOTIDE SEQUENCE [LARGE SCALE GENOMIC DNA]</scope>
    <source>
        <strain evidence="3">DNF00896</strain>
    </source>
</reference>
<organism evidence="2 3">
    <name type="scientific">Lachnoanaerobaculum saburreum</name>
    <dbReference type="NCBI Taxonomy" id="467210"/>
    <lineage>
        <taxon>Bacteria</taxon>
        <taxon>Bacillati</taxon>
        <taxon>Bacillota</taxon>
        <taxon>Clostridia</taxon>
        <taxon>Lachnospirales</taxon>
        <taxon>Lachnospiraceae</taxon>
        <taxon>Lachnoanaerobaculum</taxon>
    </lineage>
</organism>
<keyword evidence="1" id="KW-0812">Transmembrane</keyword>
<accession>A0A133ZC15</accession>
<dbReference type="EMBL" id="LSDA01000144">
    <property type="protein sequence ID" value="KXB52986.1"/>
    <property type="molecule type" value="Genomic_DNA"/>
</dbReference>
<comment type="caution">
    <text evidence="2">The sequence shown here is derived from an EMBL/GenBank/DDBJ whole genome shotgun (WGS) entry which is preliminary data.</text>
</comment>
<protein>
    <recommendedName>
        <fullName evidence="4">Bacterial Pleckstrin homology domain-containing protein</fullName>
    </recommendedName>
</protein>
<keyword evidence="3" id="KW-1185">Reference proteome</keyword>
<dbReference type="PATRIC" id="fig|467210.3.peg.2722"/>
<feature type="transmembrane region" description="Helical" evidence="1">
    <location>
        <begin position="19"/>
        <end position="36"/>
    </location>
</feature>
<keyword evidence="1" id="KW-1133">Transmembrane helix</keyword>
<evidence type="ECO:0000313" key="3">
    <source>
        <dbReference type="Proteomes" id="UP000070394"/>
    </source>
</evidence>
<keyword evidence="1" id="KW-0472">Membrane</keyword>
<evidence type="ECO:0008006" key="4">
    <source>
        <dbReference type="Google" id="ProtNLM"/>
    </source>
</evidence>
<proteinExistence type="predicted"/>